<proteinExistence type="predicted"/>
<feature type="region of interest" description="Disordered" evidence="1">
    <location>
        <begin position="114"/>
        <end position="156"/>
    </location>
</feature>
<gene>
    <name evidence="2" type="ORF">FHR36_007248</name>
</gene>
<accession>A0ABT1J9B4</accession>
<dbReference type="Proteomes" id="UP001206483">
    <property type="component" value="Unassembled WGS sequence"/>
</dbReference>
<evidence type="ECO:0000313" key="2">
    <source>
        <dbReference type="EMBL" id="MCP2314049.1"/>
    </source>
</evidence>
<sequence>MTTPESRESMRAVAANPEAFAGYLADMQSHLLGLQTTLAILAQETQVKLRSTYVEGDRKYHAQMRSWPVERQLNALIRALGNAAAATEKAGFQRRNHDKKVAELPALRSAKALEKANKRAPKTLPVNNSTAEVPPPTKTRYAEPGTLYDLGDRRSA</sequence>
<evidence type="ECO:0000256" key="1">
    <source>
        <dbReference type="SAM" id="MobiDB-lite"/>
    </source>
</evidence>
<dbReference type="EMBL" id="JAMZDX010000008">
    <property type="protein sequence ID" value="MCP2314049.1"/>
    <property type="molecule type" value="Genomic_DNA"/>
</dbReference>
<keyword evidence="3" id="KW-1185">Reference proteome</keyword>
<organism evidence="2 3">
    <name type="scientific">Kitasatospora paracochleata</name>
    <dbReference type="NCBI Taxonomy" id="58354"/>
    <lineage>
        <taxon>Bacteria</taxon>
        <taxon>Bacillati</taxon>
        <taxon>Actinomycetota</taxon>
        <taxon>Actinomycetes</taxon>
        <taxon>Kitasatosporales</taxon>
        <taxon>Streptomycetaceae</taxon>
        <taxon>Kitasatospora</taxon>
    </lineage>
</organism>
<dbReference type="RefSeq" id="WP_253804398.1">
    <property type="nucleotide sequence ID" value="NZ_BAAAUB010000050.1"/>
</dbReference>
<evidence type="ECO:0000313" key="3">
    <source>
        <dbReference type="Proteomes" id="UP001206483"/>
    </source>
</evidence>
<name>A0ABT1J9B4_9ACTN</name>
<comment type="caution">
    <text evidence="2">The sequence shown here is derived from an EMBL/GenBank/DDBJ whole genome shotgun (WGS) entry which is preliminary data.</text>
</comment>
<protein>
    <submittedName>
        <fullName evidence="2">Uncharacterized protein YukE</fullName>
    </submittedName>
</protein>
<reference evidence="2 3" key="1">
    <citation type="submission" date="2022-06" db="EMBL/GenBank/DDBJ databases">
        <title>Sequencing the genomes of 1000 actinobacteria strains.</title>
        <authorList>
            <person name="Klenk H.-P."/>
        </authorList>
    </citation>
    <scope>NUCLEOTIDE SEQUENCE [LARGE SCALE GENOMIC DNA]</scope>
    <source>
        <strain evidence="2 3">DSM 41656</strain>
    </source>
</reference>